<gene>
    <name evidence="8" type="ORF">DL89DRAFT_269475</name>
</gene>
<reference evidence="8 9" key="1">
    <citation type="submission" date="2016-07" db="EMBL/GenBank/DDBJ databases">
        <title>Pervasive Adenine N6-methylation of Active Genes in Fungi.</title>
        <authorList>
            <consortium name="DOE Joint Genome Institute"/>
            <person name="Mondo S.J."/>
            <person name="Dannebaum R.O."/>
            <person name="Kuo R.C."/>
            <person name="Labutti K."/>
            <person name="Haridas S."/>
            <person name="Kuo A."/>
            <person name="Salamov A."/>
            <person name="Ahrendt S.R."/>
            <person name="Lipzen A."/>
            <person name="Sullivan W."/>
            <person name="Andreopoulos W.B."/>
            <person name="Clum A."/>
            <person name="Lindquist E."/>
            <person name="Daum C."/>
            <person name="Ramamoorthy G.K."/>
            <person name="Gryganskyi A."/>
            <person name="Culley D."/>
            <person name="Magnuson J.K."/>
            <person name="James T.Y."/>
            <person name="O'Malley M.A."/>
            <person name="Stajich J.E."/>
            <person name="Spatafora J.W."/>
            <person name="Visel A."/>
            <person name="Grigoriev I.V."/>
        </authorList>
    </citation>
    <scope>NUCLEOTIDE SEQUENCE [LARGE SCALE GENOMIC DNA]</scope>
    <source>
        <strain evidence="8 9">ATCC 12442</strain>
    </source>
</reference>
<dbReference type="InterPro" id="IPR001547">
    <property type="entry name" value="Glyco_hydro_5"/>
</dbReference>
<proteinExistence type="inferred from homology"/>
<dbReference type="PANTHER" id="PTHR31451">
    <property type="match status" value="1"/>
</dbReference>
<evidence type="ECO:0000313" key="9">
    <source>
        <dbReference type="Proteomes" id="UP000193922"/>
    </source>
</evidence>
<comment type="catalytic activity">
    <reaction evidence="1">
        <text>Random hydrolysis of (1-&gt;4)-beta-D-mannosidic linkages in mannans, galactomannans and glucomannans.</text>
        <dbReference type="EC" id="3.2.1.78"/>
    </reaction>
</comment>
<comment type="similarity">
    <text evidence="2">Belongs to the glycosyl hydrolase 5 (cellulase A) family.</text>
</comment>
<evidence type="ECO:0000256" key="4">
    <source>
        <dbReference type="ARBA" id="ARBA00022801"/>
    </source>
</evidence>
<dbReference type="AlphaFoldDB" id="A0A1Y1W0I6"/>
<evidence type="ECO:0000259" key="7">
    <source>
        <dbReference type="Pfam" id="PF26410"/>
    </source>
</evidence>
<keyword evidence="6" id="KW-0732">Signal</keyword>
<dbReference type="EC" id="3.2.1.78" evidence="3"/>
<evidence type="ECO:0000256" key="1">
    <source>
        <dbReference type="ARBA" id="ARBA00001678"/>
    </source>
</evidence>
<dbReference type="Pfam" id="PF26410">
    <property type="entry name" value="GH5_mannosidase"/>
    <property type="match status" value="1"/>
</dbReference>
<feature type="chain" id="PRO_5012192186" description="mannan endo-1,4-beta-mannosidase" evidence="6">
    <location>
        <begin position="21"/>
        <end position="404"/>
    </location>
</feature>
<dbReference type="RefSeq" id="XP_040740950.1">
    <property type="nucleotide sequence ID" value="XM_040888312.1"/>
</dbReference>
<dbReference type="InterPro" id="IPR017853">
    <property type="entry name" value="GH"/>
</dbReference>
<dbReference type="Gene3D" id="3.20.20.80">
    <property type="entry name" value="Glycosidases"/>
    <property type="match status" value="1"/>
</dbReference>
<feature type="domain" description="Glycoside hydrolase family 5" evidence="7">
    <location>
        <begin position="190"/>
        <end position="401"/>
    </location>
</feature>
<protein>
    <recommendedName>
        <fullName evidence="3">mannan endo-1,4-beta-mannosidase</fullName>
        <ecNumber evidence="3">3.2.1.78</ecNumber>
    </recommendedName>
</protein>
<keyword evidence="4 8" id="KW-0378">Hydrolase</keyword>
<dbReference type="Proteomes" id="UP000193922">
    <property type="component" value="Unassembled WGS sequence"/>
</dbReference>
<keyword evidence="9" id="KW-1185">Reference proteome</keyword>
<evidence type="ECO:0000256" key="6">
    <source>
        <dbReference type="SAM" id="SignalP"/>
    </source>
</evidence>
<accession>A0A1Y1W0I6</accession>
<dbReference type="InterPro" id="IPR045053">
    <property type="entry name" value="MAN-like"/>
</dbReference>
<name>A0A1Y1W0I6_9FUNG</name>
<organism evidence="8 9">
    <name type="scientific">Linderina pennispora</name>
    <dbReference type="NCBI Taxonomy" id="61395"/>
    <lineage>
        <taxon>Eukaryota</taxon>
        <taxon>Fungi</taxon>
        <taxon>Fungi incertae sedis</taxon>
        <taxon>Zoopagomycota</taxon>
        <taxon>Kickxellomycotina</taxon>
        <taxon>Kickxellomycetes</taxon>
        <taxon>Kickxellales</taxon>
        <taxon>Kickxellaceae</taxon>
        <taxon>Linderina</taxon>
    </lineage>
</organism>
<sequence length="404" mass="46273">MHTSVLSCLFLFGWLTPVAPSSCIEDKPYHVSGANYWQAMNLGMASGQSSNRLRVHQDLRELQRQGINMVRIMASSEGSQFGTQPDRMYPALMVAPGEYDEDVFQGLDWFMAQLPKYKMKAIVTLSNYWTWSGGAAQYVSWATNTTIPYPEQWDHLLQQNDFLKYTNQFYQNESIIDVTQKWYRNHVKALMNEPQITDSEDSLFKWIDESAKYISSLAPRHLVSNGAESKNGQQWFNIMHKSPYITLASCHFWPLNWGYYNRTDPTEASIDYSIHKLNEFISNLADWAAALNKPVGLFEYGMMHDNWGEWAGLKGYSPDAPFTHRNKFYQAVADKVSARVADKQFVGAAFWAYAGMARPPTKPTTEISWVGDPPHEPPGWYSIYDKDVETLAILREFSKKIGAK</sequence>
<evidence type="ECO:0000256" key="2">
    <source>
        <dbReference type="ARBA" id="ARBA00005641"/>
    </source>
</evidence>
<dbReference type="SUPFAM" id="SSF51445">
    <property type="entry name" value="(Trans)glycosidases"/>
    <property type="match status" value="1"/>
</dbReference>
<keyword evidence="5" id="KW-0326">Glycosidase</keyword>
<comment type="caution">
    <text evidence="8">The sequence shown here is derived from an EMBL/GenBank/DDBJ whole genome shotgun (WGS) entry which is preliminary data.</text>
</comment>
<dbReference type="OrthoDB" id="406631at2759"/>
<evidence type="ECO:0000313" key="8">
    <source>
        <dbReference type="EMBL" id="ORX67028.1"/>
    </source>
</evidence>
<dbReference type="STRING" id="61395.A0A1Y1W0I6"/>
<feature type="signal peptide" evidence="6">
    <location>
        <begin position="1"/>
        <end position="20"/>
    </location>
</feature>
<dbReference type="PANTHER" id="PTHR31451:SF40">
    <property type="entry name" value="GLYCOSIDE HYDROLASE FAMILY 5 DOMAIN-CONTAINING PROTEIN"/>
    <property type="match status" value="1"/>
</dbReference>
<evidence type="ECO:0000256" key="5">
    <source>
        <dbReference type="ARBA" id="ARBA00023295"/>
    </source>
</evidence>
<dbReference type="EMBL" id="MCFD01000013">
    <property type="protein sequence ID" value="ORX67028.1"/>
    <property type="molecule type" value="Genomic_DNA"/>
</dbReference>
<evidence type="ECO:0000256" key="3">
    <source>
        <dbReference type="ARBA" id="ARBA00012706"/>
    </source>
</evidence>
<dbReference type="GO" id="GO:0016985">
    <property type="term" value="F:mannan endo-1,4-beta-mannosidase activity"/>
    <property type="evidence" value="ECO:0007669"/>
    <property type="project" value="UniProtKB-EC"/>
</dbReference>
<dbReference type="GeneID" id="63804960"/>